<dbReference type="EMBL" id="CADCWK010000048">
    <property type="protein sequence ID" value="CAA9547511.1"/>
    <property type="molecule type" value="Genomic_DNA"/>
</dbReference>
<dbReference type="GO" id="GO:0006229">
    <property type="term" value="P:dUTP biosynthetic process"/>
    <property type="evidence" value="ECO:0007669"/>
    <property type="project" value="UniProtKB-UniRule"/>
</dbReference>
<feature type="binding site" evidence="3">
    <location>
        <begin position="105"/>
        <end position="110"/>
    </location>
    <ligand>
        <name>dCTP</name>
        <dbReference type="ChEBI" id="CHEBI:61481"/>
    </ligand>
</feature>
<feature type="binding site" evidence="3">
    <location>
        <position position="177"/>
    </location>
    <ligand>
        <name>dCTP</name>
        <dbReference type="ChEBI" id="CHEBI:61481"/>
    </ligand>
</feature>
<comment type="caution">
    <text evidence="3">Lacks conserved residue(s) required for the propagation of feature annotation.</text>
</comment>
<dbReference type="UniPathway" id="UPA00610">
    <property type="reaction ID" value="UER00665"/>
</dbReference>
<comment type="similarity">
    <text evidence="3">Belongs to the dCTP deaminase family.</text>
</comment>
<dbReference type="CDD" id="cd07557">
    <property type="entry name" value="trimeric_dUTPase"/>
    <property type="match status" value="1"/>
</dbReference>
<dbReference type="SUPFAM" id="SSF51283">
    <property type="entry name" value="dUTPase-like"/>
    <property type="match status" value="1"/>
</dbReference>
<dbReference type="PANTHER" id="PTHR42680:SF3">
    <property type="entry name" value="DCTP DEAMINASE"/>
    <property type="match status" value="1"/>
</dbReference>
<dbReference type="EC" id="3.5.4.13" evidence="3"/>
<dbReference type="InterPro" id="IPR033704">
    <property type="entry name" value="dUTPase_trimeric"/>
</dbReference>
<dbReference type="GO" id="GO:0015949">
    <property type="term" value="P:nucleobase-containing small molecule interconversion"/>
    <property type="evidence" value="ECO:0007669"/>
    <property type="project" value="TreeGrafter"/>
</dbReference>
<feature type="compositionally biased region" description="Basic and acidic residues" evidence="4">
    <location>
        <begin position="201"/>
        <end position="216"/>
    </location>
</feature>
<feature type="active site" description="Proton donor/acceptor" evidence="3">
    <location>
        <position position="133"/>
    </location>
</feature>
<comment type="subunit">
    <text evidence="3">Homotrimer.</text>
</comment>
<evidence type="ECO:0000256" key="4">
    <source>
        <dbReference type="SAM" id="MobiDB-lite"/>
    </source>
</evidence>
<keyword evidence="1 3" id="KW-0378">Hydrolase</keyword>
<dbReference type="InterPro" id="IPR011962">
    <property type="entry name" value="dCTP_deaminase"/>
</dbReference>
<evidence type="ECO:0000256" key="2">
    <source>
        <dbReference type="ARBA" id="ARBA00023080"/>
    </source>
</evidence>
<dbReference type="NCBIfam" id="TIGR02274">
    <property type="entry name" value="dCTP_deam"/>
    <property type="match status" value="1"/>
</dbReference>
<reference evidence="5" key="1">
    <citation type="submission" date="2020-02" db="EMBL/GenBank/DDBJ databases">
        <authorList>
            <person name="Meier V. D."/>
        </authorList>
    </citation>
    <scope>NUCLEOTIDE SEQUENCE</scope>
    <source>
        <strain evidence="5">AVDCRST_MAG33</strain>
    </source>
</reference>
<evidence type="ECO:0000256" key="1">
    <source>
        <dbReference type="ARBA" id="ARBA00022801"/>
    </source>
</evidence>
<feature type="binding site" evidence="3">
    <location>
        <position position="173"/>
    </location>
    <ligand>
        <name>dCTP</name>
        <dbReference type="ChEBI" id="CHEBI:61481"/>
    </ligand>
</feature>
<feature type="binding site" evidence="3">
    <location>
        <position position="166"/>
    </location>
    <ligand>
        <name>dCTP</name>
        <dbReference type="ChEBI" id="CHEBI:61481"/>
    </ligand>
</feature>
<keyword evidence="3" id="KW-0547">Nucleotide-binding</keyword>
<protein>
    <recommendedName>
        <fullName evidence="3">dCTP deaminase</fullName>
        <ecNumber evidence="3">3.5.4.13</ecNumber>
    </recommendedName>
    <alternativeName>
        <fullName evidence="3">Deoxycytidine triphosphate deaminase</fullName>
    </alternativeName>
</protein>
<dbReference type="InterPro" id="IPR036157">
    <property type="entry name" value="dUTPase-like_sf"/>
</dbReference>
<evidence type="ECO:0000256" key="3">
    <source>
        <dbReference type="HAMAP-Rule" id="MF_00146"/>
    </source>
</evidence>
<comment type="function">
    <text evidence="3">Catalyzes the deamination of dCTP to dUTP.</text>
</comment>
<dbReference type="PANTHER" id="PTHR42680">
    <property type="entry name" value="DCTP DEAMINASE"/>
    <property type="match status" value="1"/>
</dbReference>
<sequence length="216" mass="23727">MVLSDRDILKALESGRIRIDPVVDLETQLGSVSIDFRLGTTFMVFEHSRYSFIDPRQPQSIGDAMRTIEVVDEQPFIMQPGDFALASTIESLELDDAILGRLEGRSSIARLGITVHSTAAVFEPGWRGTATMELSNLGRMAVALYPGMRICSFSFEEVSSPVMVPYHAKRNAKYAGQSTPRASLLADEGRRAEQPTVTGPHGDDDLVLEPRGETGR</sequence>
<keyword evidence="2 3" id="KW-0546">Nucleotide metabolism</keyword>
<dbReference type="GO" id="GO:0000166">
    <property type="term" value="F:nucleotide binding"/>
    <property type="evidence" value="ECO:0007669"/>
    <property type="project" value="UniProtKB-KW"/>
</dbReference>
<dbReference type="Pfam" id="PF22769">
    <property type="entry name" value="DCD"/>
    <property type="match status" value="1"/>
</dbReference>
<evidence type="ECO:0000313" key="5">
    <source>
        <dbReference type="EMBL" id="CAA9547511.1"/>
    </source>
</evidence>
<proteinExistence type="inferred from homology"/>
<dbReference type="GO" id="GO:0008829">
    <property type="term" value="F:dCTP deaminase activity"/>
    <property type="evidence" value="ECO:0007669"/>
    <property type="project" value="UniProtKB-UniRule"/>
</dbReference>
<comment type="pathway">
    <text evidence="3">Pyrimidine metabolism; dUMP biosynthesis; dUMP from dCTP (dUTP route): step 1/2.</text>
</comment>
<accession>A0A6J4UFZ6</accession>
<feature type="region of interest" description="Disordered" evidence="4">
    <location>
        <begin position="176"/>
        <end position="216"/>
    </location>
</feature>
<dbReference type="GO" id="GO:0006226">
    <property type="term" value="P:dUMP biosynthetic process"/>
    <property type="evidence" value="ECO:0007669"/>
    <property type="project" value="UniProtKB-UniPathway"/>
</dbReference>
<organism evidence="5">
    <name type="scientific">uncultured Thermomicrobiales bacterium</name>
    <dbReference type="NCBI Taxonomy" id="1645740"/>
    <lineage>
        <taxon>Bacteria</taxon>
        <taxon>Pseudomonadati</taxon>
        <taxon>Thermomicrobiota</taxon>
        <taxon>Thermomicrobia</taxon>
        <taxon>Thermomicrobiales</taxon>
        <taxon>environmental samples</taxon>
    </lineage>
</organism>
<gene>
    <name evidence="3" type="primary">dcd</name>
    <name evidence="5" type="ORF">AVDCRST_MAG33-597</name>
</gene>
<dbReference type="Gene3D" id="2.70.40.10">
    <property type="match status" value="1"/>
</dbReference>
<comment type="catalytic activity">
    <reaction evidence="3">
        <text>dCTP + H2O + H(+) = dUTP + NH4(+)</text>
        <dbReference type="Rhea" id="RHEA:22680"/>
        <dbReference type="ChEBI" id="CHEBI:15377"/>
        <dbReference type="ChEBI" id="CHEBI:15378"/>
        <dbReference type="ChEBI" id="CHEBI:28938"/>
        <dbReference type="ChEBI" id="CHEBI:61481"/>
        <dbReference type="ChEBI" id="CHEBI:61555"/>
        <dbReference type="EC" id="3.5.4.13"/>
    </reaction>
</comment>
<dbReference type="HAMAP" id="MF_00146">
    <property type="entry name" value="dCTP_deaminase"/>
    <property type="match status" value="1"/>
</dbReference>
<name>A0A6J4UFZ6_9BACT</name>
<dbReference type="AlphaFoldDB" id="A0A6J4UFZ6"/>